<proteinExistence type="predicted"/>
<dbReference type="AlphaFoldDB" id="A0A6A6BID4"/>
<dbReference type="Proteomes" id="UP000799438">
    <property type="component" value="Unassembled WGS sequence"/>
</dbReference>
<dbReference type="OrthoDB" id="62952at2759"/>
<evidence type="ECO:0008006" key="3">
    <source>
        <dbReference type="Google" id="ProtNLM"/>
    </source>
</evidence>
<dbReference type="EMBL" id="ML995483">
    <property type="protein sequence ID" value="KAF2143004.1"/>
    <property type="molecule type" value="Genomic_DNA"/>
</dbReference>
<protein>
    <recommendedName>
        <fullName evidence="3">F-box domain-containing protein</fullName>
    </recommendedName>
</protein>
<sequence>MDMESPLLRLPSEIRGQILEYVLPTTTRIPSKHDANGLVWLRGHNAVLATCRQLHEEGAAIIYGQNTFVIEVSYDRISFRFRWLLPANCNLAPNRAFSFLDHFSQRNIQRIKNYYIKIDHVDSYTGMIKFNCGGRGLTDGLREKVRQLMTVLRCAGELNRVEVRFVDSSKRPRDTQVVLEPLLVLREVRRARVRGDVMAEFGEHVERKMSMTAEQRRAEQVVV</sequence>
<accession>A0A6A6BID4</accession>
<dbReference type="PANTHER" id="PTHR42085:SF7">
    <property type="entry name" value="F-BOX DOMAIN-CONTAINING PROTEIN"/>
    <property type="match status" value="1"/>
</dbReference>
<dbReference type="GeneID" id="54297830"/>
<name>A0A6A6BID4_9PEZI</name>
<organism evidence="1 2">
    <name type="scientific">Aplosporella prunicola CBS 121167</name>
    <dbReference type="NCBI Taxonomy" id="1176127"/>
    <lineage>
        <taxon>Eukaryota</taxon>
        <taxon>Fungi</taxon>
        <taxon>Dikarya</taxon>
        <taxon>Ascomycota</taxon>
        <taxon>Pezizomycotina</taxon>
        <taxon>Dothideomycetes</taxon>
        <taxon>Dothideomycetes incertae sedis</taxon>
        <taxon>Botryosphaeriales</taxon>
        <taxon>Aplosporellaceae</taxon>
        <taxon>Aplosporella</taxon>
    </lineage>
</organism>
<keyword evidence="2" id="KW-1185">Reference proteome</keyword>
<dbReference type="RefSeq" id="XP_033398716.1">
    <property type="nucleotide sequence ID" value="XM_033540334.1"/>
</dbReference>
<dbReference type="InterPro" id="IPR038883">
    <property type="entry name" value="AN11006-like"/>
</dbReference>
<gene>
    <name evidence="1" type="ORF">K452DRAFT_286634</name>
</gene>
<dbReference type="PANTHER" id="PTHR42085">
    <property type="entry name" value="F-BOX DOMAIN-CONTAINING PROTEIN"/>
    <property type="match status" value="1"/>
</dbReference>
<evidence type="ECO:0000313" key="2">
    <source>
        <dbReference type="Proteomes" id="UP000799438"/>
    </source>
</evidence>
<reference evidence="1" key="1">
    <citation type="journal article" date="2020" name="Stud. Mycol.">
        <title>101 Dothideomycetes genomes: a test case for predicting lifestyles and emergence of pathogens.</title>
        <authorList>
            <person name="Haridas S."/>
            <person name="Albert R."/>
            <person name="Binder M."/>
            <person name="Bloem J."/>
            <person name="Labutti K."/>
            <person name="Salamov A."/>
            <person name="Andreopoulos B."/>
            <person name="Baker S."/>
            <person name="Barry K."/>
            <person name="Bills G."/>
            <person name="Bluhm B."/>
            <person name="Cannon C."/>
            <person name="Castanera R."/>
            <person name="Culley D."/>
            <person name="Daum C."/>
            <person name="Ezra D."/>
            <person name="Gonzalez J."/>
            <person name="Henrissat B."/>
            <person name="Kuo A."/>
            <person name="Liang C."/>
            <person name="Lipzen A."/>
            <person name="Lutzoni F."/>
            <person name="Magnuson J."/>
            <person name="Mondo S."/>
            <person name="Nolan M."/>
            <person name="Ohm R."/>
            <person name="Pangilinan J."/>
            <person name="Park H.-J."/>
            <person name="Ramirez L."/>
            <person name="Alfaro M."/>
            <person name="Sun H."/>
            <person name="Tritt A."/>
            <person name="Yoshinaga Y."/>
            <person name="Zwiers L.-H."/>
            <person name="Turgeon B."/>
            <person name="Goodwin S."/>
            <person name="Spatafora J."/>
            <person name="Crous P."/>
            <person name="Grigoriev I."/>
        </authorList>
    </citation>
    <scope>NUCLEOTIDE SEQUENCE</scope>
    <source>
        <strain evidence="1">CBS 121167</strain>
    </source>
</reference>
<evidence type="ECO:0000313" key="1">
    <source>
        <dbReference type="EMBL" id="KAF2143004.1"/>
    </source>
</evidence>